<comment type="subcellular location">
    <subcellularLocation>
        <location evidence="1">Cytoplasm</location>
        <location evidence="1">Cytoskeleton</location>
        <location evidence="1">Cilium axoneme</location>
    </subcellularLocation>
</comment>
<dbReference type="InterPro" id="IPR029416">
    <property type="entry name" value="CFAP300"/>
</dbReference>
<evidence type="ECO:0000256" key="4">
    <source>
        <dbReference type="ARBA" id="ARBA00022490"/>
    </source>
</evidence>
<dbReference type="GO" id="GO:0005930">
    <property type="term" value="C:axoneme"/>
    <property type="evidence" value="ECO:0007669"/>
    <property type="project" value="UniProtKB-SubCell"/>
</dbReference>
<keyword evidence="6" id="KW-0966">Cell projection</keyword>
<keyword evidence="4" id="KW-0963">Cytoplasm</keyword>
<protein>
    <recommendedName>
        <fullName evidence="3">Cilia- and flagella-associated protein 300</fullName>
    </recommendedName>
</protein>
<keyword evidence="5" id="KW-0206">Cytoskeleton</keyword>
<evidence type="ECO:0000256" key="2">
    <source>
        <dbReference type="ARBA" id="ARBA00009205"/>
    </source>
</evidence>
<evidence type="ECO:0000256" key="5">
    <source>
        <dbReference type="ARBA" id="ARBA00023212"/>
    </source>
</evidence>
<dbReference type="PANTHER" id="PTHR31078:SF1">
    <property type="entry name" value="CILIA- AND FLAGELLA-ASSOCIATED PROTEIN 300"/>
    <property type="match status" value="1"/>
</dbReference>
<comment type="caution">
    <text evidence="7">The sequence shown here is derived from an EMBL/GenBank/DDBJ whole genome shotgun (WGS) entry which is preliminary data.</text>
</comment>
<dbReference type="EMBL" id="RRYP01013892">
    <property type="protein sequence ID" value="TNV76265.1"/>
    <property type="molecule type" value="Genomic_DNA"/>
</dbReference>
<dbReference type="AlphaFoldDB" id="A0A8J8SZE8"/>
<evidence type="ECO:0000256" key="6">
    <source>
        <dbReference type="ARBA" id="ARBA00023273"/>
    </source>
</evidence>
<evidence type="ECO:0000313" key="7">
    <source>
        <dbReference type="EMBL" id="TNV76265.1"/>
    </source>
</evidence>
<evidence type="ECO:0000256" key="1">
    <source>
        <dbReference type="ARBA" id="ARBA00004430"/>
    </source>
</evidence>
<sequence>MEISEQDRSAAEERKEQSGFTFVVLPDDGKQFANFTHKDVQAKFFQWGLNDTNLSLVKYRFNQPFHLIGADNFLKDLFNDKTVLSTFNPVAYTLNCSSVKYKKLNAEVINLAWFDFLIEKGIVMDDYRIKADYDEYFEGIQLSDRLRKAMLWEESEYYCELQDDKIQNEFIYKLFQMVFIGGSMCQFDENLKEYLEVIKKLYKDLITVAKDPETGEIKVMSQVFLIEQIDGLDKLFPMPYHPQNWFFVIVDPIHWHCTFLYHKWTSFW</sequence>
<gene>
    <name evidence="7" type="ORF">FGO68_gene4155</name>
</gene>
<dbReference type="OrthoDB" id="10259249at2759"/>
<dbReference type="PANTHER" id="PTHR31078">
    <property type="entry name" value="CILIA- AND FLAGELLA-ASSOCIATED PROTEIN 300"/>
    <property type="match status" value="1"/>
</dbReference>
<accession>A0A8J8SZE8</accession>
<keyword evidence="8" id="KW-1185">Reference proteome</keyword>
<reference evidence="7" key="1">
    <citation type="submission" date="2019-06" db="EMBL/GenBank/DDBJ databases">
        <authorList>
            <person name="Zheng W."/>
        </authorList>
    </citation>
    <scope>NUCLEOTIDE SEQUENCE</scope>
    <source>
        <strain evidence="7">QDHG01</strain>
    </source>
</reference>
<evidence type="ECO:0000256" key="3">
    <source>
        <dbReference type="ARBA" id="ARBA00022174"/>
    </source>
</evidence>
<name>A0A8J8SZE8_HALGN</name>
<organism evidence="7 8">
    <name type="scientific">Halteria grandinella</name>
    <dbReference type="NCBI Taxonomy" id="5974"/>
    <lineage>
        <taxon>Eukaryota</taxon>
        <taxon>Sar</taxon>
        <taxon>Alveolata</taxon>
        <taxon>Ciliophora</taxon>
        <taxon>Intramacronucleata</taxon>
        <taxon>Spirotrichea</taxon>
        <taxon>Stichotrichia</taxon>
        <taxon>Sporadotrichida</taxon>
        <taxon>Halteriidae</taxon>
        <taxon>Halteria</taxon>
    </lineage>
</organism>
<evidence type="ECO:0000313" key="8">
    <source>
        <dbReference type="Proteomes" id="UP000785679"/>
    </source>
</evidence>
<comment type="similarity">
    <text evidence="2">Belongs to the CFAP300 family.</text>
</comment>
<dbReference type="Pfam" id="PF14926">
    <property type="entry name" value="CFAP300"/>
    <property type="match status" value="1"/>
</dbReference>
<proteinExistence type="inferred from homology"/>
<dbReference type="Proteomes" id="UP000785679">
    <property type="component" value="Unassembled WGS sequence"/>
</dbReference>